<proteinExistence type="predicted"/>
<organism evidence="1 2">
    <name type="scientific">Gigaspora margarita</name>
    <dbReference type="NCBI Taxonomy" id="4874"/>
    <lineage>
        <taxon>Eukaryota</taxon>
        <taxon>Fungi</taxon>
        <taxon>Fungi incertae sedis</taxon>
        <taxon>Mucoromycota</taxon>
        <taxon>Glomeromycotina</taxon>
        <taxon>Glomeromycetes</taxon>
        <taxon>Diversisporales</taxon>
        <taxon>Gigasporaceae</taxon>
        <taxon>Gigaspora</taxon>
    </lineage>
</organism>
<protein>
    <submittedName>
        <fullName evidence="1">15212_t:CDS:1</fullName>
    </submittedName>
</protein>
<dbReference type="EMBL" id="CAJVQB010000735">
    <property type="protein sequence ID" value="CAG8504618.1"/>
    <property type="molecule type" value="Genomic_DNA"/>
</dbReference>
<comment type="caution">
    <text evidence="1">The sequence shown here is derived from an EMBL/GenBank/DDBJ whole genome shotgun (WGS) entry which is preliminary data.</text>
</comment>
<reference evidence="1 2" key="1">
    <citation type="submission" date="2021-06" db="EMBL/GenBank/DDBJ databases">
        <authorList>
            <person name="Kallberg Y."/>
            <person name="Tangrot J."/>
            <person name="Rosling A."/>
        </authorList>
    </citation>
    <scope>NUCLEOTIDE SEQUENCE [LARGE SCALE GENOMIC DNA]</scope>
    <source>
        <strain evidence="1 2">120-4 pot B 10/14</strain>
    </source>
</reference>
<dbReference type="Proteomes" id="UP000789901">
    <property type="component" value="Unassembled WGS sequence"/>
</dbReference>
<gene>
    <name evidence="1" type="ORF">GMARGA_LOCUS2372</name>
</gene>
<keyword evidence="2" id="KW-1185">Reference proteome</keyword>
<evidence type="ECO:0000313" key="2">
    <source>
        <dbReference type="Proteomes" id="UP000789901"/>
    </source>
</evidence>
<feature type="non-terminal residue" evidence="1">
    <location>
        <position position="94"/>
    </location>
</feature>
<evidence type="ECO:0000313" key="1">
    <source>
        <dbReference type="EMBL" id="CAG8504618.1"/>
    </source>
</evidence>
<sequence length="94" mass="10923">MFLVAINLPNTRELLIQEVIEEKSKQGCNRNADQLSTLPKVKCESRRFPTISYKSIKHLLIGQGFNDPKVAKTESKRLWLVLNWNKEQKTIEIL</sequence>
<accession>A0ABM8W207</accession>
<name>A0ABM8W207_GIGMA</name>